<dbReference type="SMART" id="SM00355">
    <property type="entry name" value="ZnF_C2H2"/>
    <property type="match status" value="5"/>
</dbReference>
<organism evidence="10 11">
    <name type="scientific">Allacma fusca</name>
    <dbReference type="NCBI Taxonomy" id="39272"/>
    <lineage>
        <taxon>Eukaryota</taxon>
        <taxon>Metazoa</taxon>
        <taxon>Ecdysozoa</taxon>
        <taxon>Arthropoda</taxon>
        <taxon>Hexapoda</taxon>
        <taxon>Collembola</taxon>
        <taxon>Symphypleona</taxon>
        <taxon>Sminthuridae</taxon>
        <taxon>Allacma</taxon>
    </lineage>
</organism>
<sequence length="689" mass="77759">MEGTCDNSNILVCSCCASAFSSTPHDTLEDPTISENKASNDSSTSSTIPCVPSTPVEFPEYQNGNETDWVNDDDNADVKWRSEATEDDKGSSNTSGPDDNQRNKDEFAAEGTPGLNGRRGQVGGVGLQAEFDPQIEKNVLPGTMTCAAGSVSETRDKENVCPSSAQINLPGFNKDRIQDILAILFEYPCILRKEKTLFSGDNENLIFCPKCEVALSRLYNSFRDFIELLKLEGQVGRILGRVGNEPEPLMPLLVYNTEGQNENSYGKSFGKTRRKLSRGLKQNEDNRQDREYKVKHRTVTKVRRKIRPLRRMTARQKKLCSPVETGSIEELEEHIANVTDGSEELSGSDNDKHETDEDFHPSCADDDYHIEDDSDDPTFIPRKSKSQADRKHELKRRDKKSQWSKQTTSSADYDGSDVDTATPVLKKKRIRNLKKEFWIDKAKQDPSRTCDICGKAFLYARMMQHHKSTVHEGKKPFECEYCGRGFTQNFILKKHTCDYSLAGGDKEFLRIAREEQLFKRPDHLKTHVKIVHSDEKRFVCTTCGQRFKTSSNLRAHERKHANPDQKHLCNICGKSIKTLSQMGRHQKTHEDVLPFECHICGKRFKMKDYLGQHLRKGKSCATKVSSSKPSQSDASASESQDFSSMIDFQPPEPQSSEMVLPVRDSVPSLPIEYHQYVVGATDTGILTNL</sequence>
<feature type="domain" description="C2H2-type" evidence="9">
    <location>
        <begin position="538"/>
        <end position="565"/>
    </location>
</feature>
<dbReference type="FunFam" id="3.30.160.60:FF:000145">
    <property type="entry name" value="Zinc finger protein 574"/>
    <property type="match status" value="1"/>
</dbReference>
<dbReference type="PANTHER" id="PTHR24376:SF216">
    <property type="entry name" value="ZINC FINGER PROTEIN 420-LIKE"/>
    <property type="match status" value="1"/>
</dbReference>
<comment type="subcellular location">
    <subcellularLocation>
        <location evidence="1">Nucleus</location>
    </subcellularLocation>
</comment>
<feature type="compositionally biased region" description="Low complexity" evidence="8">
    <location>
        <begin position="625"/>
        <end position="644"/>
    </location>
</feature>
<keyword evidence="4 7" id="KW-0863">Zinc-finger</keyword>
<name>A0A8J2LW63_9HEXA</name>
<dbReference type="InterPro" id="IPR013087">
    <property type="entry name" value="Znf_C2H2_type"/>
</dbReference>
<feature type="region of interest" description="Disordered" evidence="8">
    <location>
        <begin position="620"/>
        <end position="657"/>
    </location>
</feature>
<feature type="compositionally biased region" description="Basic and acidic residues" evidence="8">
    <location>
        <begin position="281"/>
        <end position="291"/>
    </location>
</feature>
<feature type="region of interest" description="Disordered" evidence="8">
    <location>
        <begin position="22"/>
        <end position="123"/>
    </location>
</feature>
<feature type="compositionally biased region" description="Basic and acidic residues" evidence="8">
    <location>
        <begin position="349"/>
        <end position="360"/>
    </location>
</feature>
<feature type="compositionally biased region" description="Basic and acidic residues" evidence="8">
    <location>
        <begin position="76"/>
        <end position="90"/>
    </location>
</feature>
<evidence type="ECO:0000259" key="9">
    <source>
        <dbReference type="PROSITE" id="PS50157"/>
    </source>
</evidence>
<keyword evidence="5" id="KW-0862">Zinc</keyword>
<reference evidence="10" key="1">
    <citation type="submission" date="2021-06" db="EMBL/GenBank/DDBJ databases">
        <authorList>
            <person name="Hodson N. C."/>
            <person name="Mongue J. A."/>
            <person name="Jaron S. K."/>
        </authorList>
    </citation>
    <scope>NUCLEOTIDE SEQUENCE</scope>
</reference>
<protein>
    <recommendedName>
        <fullName evidence="9">C2H2-type domain-containing protein</fullName>
    </recommendedName>
</protein>
<dbReference type="Pfam" id="PF00096">
    <property type="entry name" value="zf-C2H2"/>
    <property type="match status" value="3"/>
</dbReference>
<evidence type="ECO:0000256" key="5">
    <source>
        <dbReference type="ARBA" id="ARBA00022833"/>
    </source>
</evidence>
<evidence type="ECO:0000256" key="3">
    <source>
        <dbReference type="ARBA" id="ARBA00022737"/>
    </source>
</evidence>
<evidence type="ECO:0000256" key="8">
    <source>
        <dbReference type="SAM" id="MobiDB-lite"/>
    </source>
</evidence>
<dbReference type="AlphaFoldDB" id="A0A8J2LW63"/>
<dbReference type="PANTHER" id="PTHR24376">
    <property type="entry name" value="ZINC FINGER PROTEIN"/>
    <property type="match status" value="1"/>
</dbReference>
<evidence type="ECO:0000256" key="1">
    <source>
        <dbReference type="ARBA" id="ARBA00004123"/>
    </source>
</evidence>
<feature type="compositionally biased region" description="Basic and acidic residues" evidence="8">
    <location>
        <begin position="386"/>
        <end position="396"/>
    </location>
</feature>
<evidence type="ECO:0000256" key="6">
    <source>
        <dbReference type="ARBA" id="ARBA00023242"/>
    </source>
</evidence>
<feature type="domain" description="C2H2-type" evidence="9">
    <location>
        <begin position="595"/>
        <end position="629"/>
    </location>
</feature>
<dbReference type="FunFam" id="3.30.160.60:FF:000100">
    <property type="entry name" value="Zinc finger 45-like"/>
    <property type="match status" value="2"/>
</dbReference>
<keyword evidence="6" id="KW-0539">Nucleus</keyword>
<dbReference type="OrthoDB" id="6077919at2759"/>
<dbReference type="PROSITE" id="PS00028">
    <property type="entry name" value="ZINC_FINGER_C2H2_1"/>
    <property type="match status" value="3"/>
</dbReference>
<dbReference type="GO" id="GO:0000978">
    <property type="term" value="F:RNA polymerase II cis-regulatory region sequence-specific DNA binding"/>
    <property type="evidence" value="ECO:0007669"/>
    <property type="project" value="TreeGrafter"/>
</dbReference>
<dbReference type="EMBL" id="CAJVCH010552863">
    <property type="protein sequence ID" value="CAG7829775.1"/>
    <property type="molecule type" value="Genomic_DNA"/>
</dbReference>
<keyword evidence="3" id="KW-0677">Repeat</keyword>
<keyword evidence="11" id="KW-1185">Reference proteome</keyword>
<dbReference type="Proteomes" id="UP000708208">
    <property type="component" value="Unassembled WGS sequence"/>
</dbReference>
<dbReference type="GO" id="GO:0008270">
    <property type="term" value="F:zinc ion binding"/>
    <property type="evidence" value="ECO:0007669"/>
    <property type="project" value="UniProtKB-KW"/>
</dbReference>
<feature type="domain" description="C2H2-type" evidence="9">
    <location>
        <begin position="567"/>
        <end position="594"/>
    </location>
</feature>
<evidence type="ECO:0000313" key="10">
    <source>
        <dbReference type="EMBL" id="CAG7829775.1"/>
    </source>
</evidence>
<feature type="domain" description="C2H2-type" evidence="9">
    <location>
        <begin position="477"/>
        <end position="507"/>
    </location>
</feature>
<dbReference type="GO" id="GO:0005634">
    <property type="term" value="C:nucleus"/>
    <property type="evidence" value="ECO:0007669"/>
    <property type="project" value="UniProtKB-SubCell"/>
</dbReference>
<feature type="compositionally biased region" description="Acidic residues" evidence="8">
    <location>
        <begin position="364"/>
        <end position="376"/>
    </location>
</feature>
<dbReference type="PROSITE" id="PS50157">
    <property type="entry name" value="ZINC_FINGER_C2H2_2"/>
    <property type="match status" value="5"/>
</dbReference>
<gene>
    <name evidence="10" type="ORF">AFUS01_LOCUS39619</name>
</gene>
<dbReference type="GO" id="GO:0001228">
    <property type="term" value="F:DNA-binding transcription activator activity, RNA polymerase II-specific"/>
    <property type="evidence" value="ECO:0007669"/>
    <property type="project" value="TreeGrafter"/>
</dbReference>
<feature type="domain" description="C2H2-type" evidence="9">
    <location>
        <begin position="448"/>
        <end position="476"/>
    </location>
</feature>
<feature type="compositionally biased region" description="Polar residues" evidence="8">
    <location>
        <begin position="33"/>
        <end position="48"/>
    </location>
</feature>
<proteinExistence type="predicted"/>
<comment type="caution">
    <text evidence="10">The sequence shown here is derived from an EMBL/GenBank/DDBJ whole genome shotgun (WGS) entry which is preliminary data.</text>
</comment>
<evidence type="ECO:0000256" key="2">
    <source>
        <dbReference type="ARBA" id="ARBA00022723"/>
    </source>
</evidence>
<evidence type="ECO:0000256" key="4">
    <source>
        <dbReference type="ARBA" id="ARBA00022771"/>
    </source>
</evidence>
<accession>A0A8J2LW63</accession>
<keyword evidence="2" id="KW-0479">Metal-binding</keyword>
<feature type="region of interest" description="Disordered" evidence="8">
    <location>
        <begin position="336"/>
        <end position="418"/>
    </location>
</feature>
<evidence type="ECO:0000313" key="11">
    <source>
        <dbReference type="Proteomes" id="UP000708208"/>
    </source>
</evidence>
<evidence type="ECO:0000256" key="7">
    <source>
        <dbReference type="PROSITE-ProRule" id="PRU00042"/>
    </source>
</evidence>
<feature type="region of interest" description="Disordered" evidence="8">
    <location>
        <begin position="264"/>
        <end position="291"/>
    </location>
</feature>